<organism evidence="3 4">
    <name type="scientific">candidate division MSBL1 archaeon SCGC-AAA261F19</name>
    <dbReference type="NCBI Taxonomy" id="1698275"/>
    <lineage>
        <taxon>Archaea</taxon>
        <taxon>Methanobacteriati</taxon>
        <taxon>Methanobacteriota</taxon>
        <taxon>candidate division MSBL1</taxon>
    </lineage>
</organism>
<dbReference type="PATRIC" id="fig|1698275.3.peg.70"/>
<comment type="similarity">
    <text evidence="1">Belongs to the NAD(P)-dependent epimerase/dehydratase family.</text>
</comment>
<dbReference type="PANTHER" id="PTHR43000">
    <property type="entry name" value="DTDP-D-GLUCOSE 4,6-DEHYDRATASE-RELATED"/>
    <property type="match status" value="1"/>
</dbReference>
<sequence length="347" mass="39116">MKVLVTGGAGFVGSHVAEYYAEEGEEVTVLDNFSRADLLDQEIQRPKYNWNYLQKNYDIEFVQGDIRNRVDVVEVAKGIDAIVHTAAQTAVTSSLKDPRSDFQVNALGTFNILEAAKEENAAVVFCSTNKVYGSNVNDIPVEERDKRYTFSDSSFKDGIPEDFPIDHCEHTPYGCSKLVGDLYVQDYAERNEIDAAVFRMSCICGPRQFGVEDQGWVAWFALATLLNKPITIYGNGKQVRDILYVSDLVAAFDSYLERRDEINGGVFNIGGGPSNTLSLLELIEILERETGKEPDIKYDDWRPGDQKVYISDISRANDMLNWEPNIEPEDGTKKVVNWIEENRDLFS</sequence>
<gene>
    <name evidence="3" type="ORF">AKJ45_00310</name>
</gene>
<dbReference type="Proteomes" id="UP000070565">
    <property type="component" value="Unassembled WGS sequence"/>
</dbReference>
<name>A0A133VBL5_9EURY</name>
<evidence type="ECO:0000313" key="3">
    <source>
        <dbReference type="EMBL" id="KXB03848.1"/>
    </source>
</evidence>
<dbReference type="AlphaFoldDB" id="A0A133VBL5"/>
<evidence type="ECO:0000259" key="2">
    <source>
        <dbReference type="Pfam" id="PF01370"/>
    </source>
</evidence>
<feature type="domain" description="NAD-dependent epimerase/dehydratase" evidence="2">
    <location>
        <begin position="3"/>
        <end position="270"/>
    </location>
</feature>
<comment type="caution">
    <text evidence="3">The sequence shown here is derived from an EMBL/GenBank/DDBJ whole genome shotgun (WGS) entry which is preliminary data.</text>
</comment>
<accession>A0A133VBL5</accession>
<evidence type="ECO:0000256" key="1">
    <source>
        <dbReference type="ARBA" id="ARBA00007637"/>
    </source>
</evidence>
<dbReference type="InterPro" id="IPR036291">
    <property type="entry name" value="NAD(P)-bd_dom_sf"/>
</dbReference>
<proteinExistence type="inferred from homology"/>
<keyword evidence="4" id="KW-1185">Reference proteome</keyword>
<reference evidence="3 4" key="1">
    <citation type="journal article" date="2016" name="Sci. Rep.">
        <title>Metabolic traits of an uncultured archaeal lineage -MSBL1- from brine pools of the Red Sea.</title>
        <authorList>
            <person name="Mwirichia R."/>
            <person name="Alam I."/>
            <person name="Rashid M."/>
            <person name="Vinu M."/>
            <person name="Ba-Alawi W."/>
            <person name="Anthony Kamau A."/>
            <person name="Kamanda Ngugi D."/>
            <person name="Goker M."/>
            <person name="Klenk H.P."/>
            <person name="Bajic V."/>
            <person name="Stingl U."/>
        </authorList>
    </citation>
    <scope>NUCLEOTIDE SEQUENCE [LARGE SCALE GENOMIC DNA]</scope>
    <source>
        <strain evidence="3">SCGC-AAA261F19</strain>
    </source>
</reference>
<evidence type="ECO:0000313" key="4">
    <source>
        <dbReference type="Proteomes" id="UP000070565"/>
    </source>
</evidence>
<dbReference type="EMBL" id="LHXZ01000002">
    <property type="protein sequence ID" value="KXB03848.1"/>
    <property type="molecule type" value="Genomic_DNA"/>
</dbReference>
<dbReference type="Pfam" id="PF01370">
    <property type="entry name" value="Epimerase"/>
    <property type="match status" value="1"/>
</dbReference>
<dbReference type="SUPFAM" id="SSF51735">
    <property type="entry name" value="NAD(P)-binding Rossmann-fold domains"/>
    <property type="match status" value="1"/>
</dbReference>
<dbReference type="Gene3D" id="3.40.50.720">
    <property type="entry name" value="NAD(P)-binding Rossmann-like Domain"/>
    <property type="match status" value="1"/>
</dbReference>
<protein>
    <submittedName>
        <fullName evidence="3">Nucleoside-diphosphate sugar epimerase</fullName>
    </submittedName>
</protein>
<dbReference type="InterPro" id="IPR001509">
    <property type="entry name" value="Epimerase_deHydtase"/>
</dbReference>